<dbReference type="RefSeq" id="XP_002772812.1">
    <property type="nucleotide sequence ID" value="XM_002772766.1"/>
</dbReference>
<dbReference type="InParanoid" id="C5LF44"/>
<name>C5LF44_PERM5</name>
<dbReference type="InterPro" id="IPR035647">
    <property type="entry name" value="EFG_III/V"/>
</dbReference>
<evidence type="ECO:0000259" key="1">
    <source>
        <dbReference type="Pfam" id="PF00679"/>
    </source>
</evidence>
<evidence type="ECO:0000313" key="3">
    <source>
        <dbReference type="Proteomes" id="UP000007800"/>
    </source>
</evidence>
<accession>C5LF44</accession>
<reference evidence="2 3" key="1">
    <citation type="submission" date="2008-07" db="EMBL/GenBank/DDBJ databases">
        <authorList>
            <person name="El-Sayed N."/>
            <person name="Caler E."/>
            <person name="Inman J."/>
            <person name="Amedeo P."/>
            <person name="Hass B."/>
            <person name="Wortman J."/>
        </authorList>
    </citation>
    <scope>NUCLEOTIDE SEQUENCE [LARGE SCALE GENOMIC DNA]</scope>
    <source>
        <strain evidence="3">ATCC 50983 / TXsc</strain>
    </source>
</reference>
<evidence type="ECO:0000313" key="2">
    <source>
        <dbReference type="EMBL" id="EER04628.1"/>
    </source>
</evidence>
<dbReference type="SUPFAM" id="SSF54980">
    <property type="entry name" value="EF-G C-terminal domain-like"/>
    <property type="match status" value="1"/>
</dbReference>
<feature type="non-terminal residue" evidence="2">
    <location>
        <position position="112"/>
    </location>
</feature>
<dbReference type="Pfam" id="PF00679">
    <property type="entry name" value="EFG_C"/>
    <property type="match status" value="1"/>
</dbReference>
<dbReference type="GeneID" id="9037681"/>
<protein>
    <recommendedName>
        <fullName evidence="1">Elongation factor EFG domain-containing protein</fullName>
    </recommendedName>
</protein>
<organism evidence="3">
    <name type="scientific">Perkinsus marinus (strain ATCC 50983 / TXsc)</name>
    <dbReference type="NCBI Taxonomy" id="423536"/>
    <lineage>
        <taxon>Eukaryota</taxon>
        <taxon>Sar</taxon>
        <taxon>Alveolata</taxon>
        <taxon>Perkinsozoa</taxon>
        <taxon>Perkinsea</taxon>
        <taxon>Perkinsida</taxon>
        <taxon>Perkinsidae</taxon>
        <taxon>Perkinsus</taxon>
    </lineage>
</organism>
<feature type="domain" description="Elongation factor EFG" evidence="1">
    <location>
        <begin position="37"/>
        <end position="111"/>
    </location>
</feature>
<dbReference type="Proteomes" id="UP000007800">
    <property type="component" value="Unassembled WGS sequence"/>
</dbReference>
<dbReference type="AlphaFoldDB" id="C5LF44"/>
<dbReference type="EMBL" id="GG681416">
    <property type="protein sequence ID" value="EER04628.1"/>
    <property type="molecule type" value="Genomic_DNA"/>
</dbReference>
<dbReference type="Gene3D" id="3.30.70.240">
    <property type="match status" value="1"/>
</dbReference>
<gene>
    <name evidence="2" type="ORF">Pmar_PMAR019662</name>
</gene>
<keyword evidence="3" id="KW-1185">Reference proteome</keyword>
<proteinExistence type="predicted"/>
<sequence length="112" mass="12287">VTIHRIEANNPTGLRMHLAKLFTDLSRQALSDGHIIVLEPVVSLTISGPPSVRGTLSGPVYAEIVRHRRGFVASSDLKDEYTFEMQAFLPQSHMSGYASQIRGMTSGQADIH</sequence>
<dbReference type="OrthoDB" id="198619at2759"/>
<dbReference type="InterPro" id="IPR000640">
    <property type="entry name" value="EFG_V-like"/>
</dbReference>
<feature type="non-terminal residue" evidence="2">
    <location>
        <position position="1"/>
    </location>
</feature>